<dbReference type="Pfam" id="PF04303">
    <property type="entry name" value="PrpF"/>
    <property type="match status" value="1"/>
</dbReference>
<dbReference type="InterPro" id="IPR007400">
    <property type="entry name" value="PrpF-like"/>
</dbReference>
<dbReference type="PANTHER" id="PTHR43709:SF2">
    <property type="entry name" value="DUF453 DOMAIN PROTEIN (AFU_ORTHOLOGUE AFUA_6G00360)"/>
    <property type="match status" value="1"/>
</dbReference>
<protein>
    <submittedName>
        <fullName evidence="3">Uncharacterized protein</fullName>
    </submittedName>
</protein>
<dbReference type="Gene3D" id="3.10.310.10">
    <property type="entry name" value="Diaminopimelate Epimerase, Chain A, domain 1"/>
    <property type="match status" value="2"/>
</dbReference>
<name>A0A0B6TL27_9CORY</name>
<dbReference type="SUPFAM" id="SSF54506">
    <property type="entry name" value="Diaminopimelate epimerase-like"/>
    <property type="match status" value="2"/>
</dbReference>
<proteinExistence type="inferred from homology"/>
<organism evidence="3 4">
    <name type="scientific">Corynebacterium marinum DSM 44953</name>
    <dbReference type="NCBI Taxonomy" id="1224162"/>
    <lineage>
        <taxon>Bacteria</taxon>
        <taxon>Bacillati</taxon>
        <taxon>Actinomycetota</taxon>
        <taxon>Actinomycetes</taxon>
        <taxon>Mycobacteriales</taxon>
        <taxon>Corynebacteriaceae</taxon>
        <taxon>Corynebacterium</taxon>
    </lineage>
</organism>
<dbReference type="AlphaFoldDB" id="A0A0B6TL27"/>
<dbReference type="HOGENOM" id="CLU_026443_2_0_11"/>
<evidence type="ECO:0000313" key="4">
    <source>
        <dbReference type="Proteomes" id="UP000031928"/>
    </source>
</evidence>
<dbReference type="EMBL" id="CP007790">
    <property type="protein sequence ID" value="AJK68668.1"/>
    <property type="molecule type" value="Genomic_DNA"/>
</dbReference>
<dbReference type="PANTHER" id="PTHR43709">
    <property type="entry name" value="ACONITATE ISOMERASE-RELATED"/>
    <property type="match status" value="1"/>
</dbReference>
<sequence length="331" mass="33850">MSTVPVSIVRGGTSRAVFLPMSELPADPAARDELCLRLIGSPDPVAVDGLGGGVSSNSKVMFVGPATSPGADLESLFAQVSPAERDVDWAGNCGNISAAVSAYALDEGMLRLRGRQADVRVRNLNTGSVFELSHPLLDGRLSPAGDFRLDGVPGTAARIDVRFLRPGGSVTGARLSGFEATLIDVANPVVILRAADLGVDAGTGPAELNADAGLLARLEELRAEGARAMGLAPSRVVPRVALVAPGGDGCLLARMTSVGRVHHALPGTGLLALGAAVALGGSVIDLPPAPETVIRHPKGQATVSAQVLDGRLEWVALARSARIILRGEASL</sequence>
<dbReference type="Proteomes" id="UP000031928">
    <property type="component" value="Chromosome"/>
</dbReference>
<dbReference type="OrthoDB" id="9779763at2"/>
<accession>A0A0B6TL27</accession>
<dbReference type="GO" id="GO:0016853">
    <property type="term" value="F:isomerase activity"/>
    <property type="evidence" value="ECO:0007669"/>
    <property type="project" value="UniProtKB-KW"/>
</dbReference>
<comment type="similarity">
    <text evidence="1">Belongs to the PrpF family.</text>
</comment>
<reference evidence="3 4" key="1">
    <citation type="submission" date="2014-05" db="EMBL/GenBank/DDBJ databases">
        <title>Complete genome sequence of Corynebacterium marinum DSM 44953.</title>
        <authorList>
            <person name="Schaffert L."/>
            <person name="Albersmeier A."/>
            <person name="Kalinowski J."/>
            <person name="Ruckert C."/>
        </authorList>
    </citation>
    <scope>NUCLEOTIDE SEQUENCE [LARGE SCALE GENOMIC DNA]</scope>
    <source>
        <strain evidence="3 4">DSM 44953</strain>
    </source>
</reference>
<evidence type="ECO:0000313" key="3">
    <source>
        <dbReference type="EMBL" id="AJK68668.1"/>
    </source>
</evidence>
<dbReference type="KEGG" id="cmq:B840_05260"/>
<dbReference type="RefSeq" id="WP_042621266.1">
    <property type="nucleotide sequence ID" value="NZ_CP007790.1"/>
</dbReference>
<dbReference type="STRING" id="1224162.B840_05260"/>
<evidence type="ECO:0000256" key="2">
    <source>
        <dbReference type="ARBA" id="ARBA00023235"/>
    </source>
</evidence>
<keyword evidence="2" id="KW-0413">Isomerase</keyword>
<evidence type="ECO:0000256" key="1">
    <source>
        <dbReference type="ARBA" id="ARBA00007673"/>
    </source>
</evidence>
<gene>
    <name evidence="3" type="ORF">B840_05260</name>
</gene>
<keyword evidence="4" id="KW-1185">Reference proteome</keyword>